<keyword evidence="1" id="KW-0472">Membrane</keyword>
<dbReference type="AlphaFoldDB" id="A0A4Q0VVU7"/>
<evidence type="ECO:0000313" key="2">
    <source>
        <dbReference type="EMBL" id="RXJ02559.1"/>
    </source>
</evidence>
<dbReference type="EMBL" id="QOUX01000023">
    <property type="protein sequence ID" value="RXJ02559.1"/>
    <property type="molecule type" value="Genomic_DNA"/>
</dbReference>
<gene>
    <name evidence="2" type="ORF">DS745_06195</name>
</gene>
<organism evidence="2 3">
    <name type="scientific">Anaerobacillus alkaliphilus</name>
    <dbReference type="NCBI Taxonomy" id="1548597"/>
    <lineage>
        <taxon>Bacteria</taxon>
        <taxon>Bacillati</taxon>
        <taxon>Bacillota</taxon>
        <taxon>Bacilli</taxon>
        <taxon>Bacillales</taxon>
        <taxon>Bacillaceae</taxon>
        <taxon>Anaerobacillus</taxon>
    </lineage>
</organism>
<evidence type="ECO:0000313" key="3">
    <source>
        <dbReference type="Proteomes" id="UP000290649"/>
    </source>
</evidence>
<evidence type="ECO:0008006" key="4">
    <source>
        <dbReference type="Google" id="ProtNLM"/>
    </source>
</evidence>
<sequence>MRKFDDLDKWDKEFDGIQEKITISEDEKSKIFNQMNVMFDKRTSKTTGKKRSYQYKYYLSFAAVALILSILLAPMLQKVVEDNEYQALPSEEKLLFGDVTNMGVVEFIKVSWNEEDIYFYLNDADMVKVSDELQKLKITENEFAETLESAQPNQFLLTISFNSSEEIYSTVMVDVNGTVYIRNSFTTGEIPTSFISEGNKAFYELVGGIVEKQIQDEEEMGLEGLPPTALEAATTIIRALKNEDMATVAVWAHYEKGVRFSPYANVDMETDIVLTRNQLEGFMKDSTKRVWRTSSSLHQQIELTNEEYYKNYVYGVDFMNAEVALNQILGQDSSLENLTAVYPRESHDFVDYHIEAGPNGMGWRSLRLVFEKIGEDRALVGIIHDQPETNIKEDYLTKLNDIENSLTENSQAVTQLEMIQAQSEEFTQWDDALNEIYSALEIDYLRVK</sequence>
<dbReference type="Proteomes" id="UP000290649">
    <property type="component" value="Unassembled WGS sequence"/>
</dbReference>
<keyword evidence="1" id="KW-1133">Transmembrane helix</keyword>
<protein>
    <recommendedName>
        <fullName evidence="4">DUF4825 domain-containing protein</fullName>
    </recommendedName>
</protein>
<comment type="caution">
    <text evidence="2">The sequence shown here is derived from an EMBL/GenBank/DDBJ whole genome shotgun (WGS) entry which is preliminary data.</text>
</comment>
<evidence type="ECO:0000256" key="1">
    <source>
        <dbReference type="SAM" id="Phobius"/>
    </source>
</evidence>
<proteinExistence type="predicted"/>
<accession>A0A4Q0VVU7</accession>
<name>A0A4Q0VVU7_9BACI</name>
<reference evidence="2 3" key="1">
    <citation type="journal article" date="2019" name="Int. J. Syst. Evol. Microbiol.">
        <title>Anaerobacillus alkaliphilus sp. nov., a novel alkaliphilic and moderately halophilic bacterium.</title>
        <authorList>
            <person name="Borsodi A.K."/>
            <person name="Aszalos J.M."/>
            <person name="Bihari P."/>
            <person name="Nagy I."/>
            <person name="Schumann P."/>
            <person name="Sproer C."/>
            <person name="Kovacs A.L."/>
            <person name="Boka K."/>
            <person name="Dobosy P."/>
            <person name="Ovari M."/>
            <person name="Szili-Kovacs T."/>
            <person name="Toth E."/>
        </authorList>
    </citation>
    <scope>NUCLEOTIDE SEQUENCE [LARGE SCALE GENOMIC DNA]</scope>
    <source>
        <strain evidence="2 3">B16-10</strain>
    </source>
</reference>
<dbReference type="RefSeq" id="WP_129077405.1">
    <property type="nucleotide sequence ID" value="NZ_QOUX01000023.1"/>
</dbReference>
<keyword evidence="3" id="KW-1185">Reference proteome</keyword>
<keyword evidence="1" id="KW-0812">Transmembrane</keyword>
<dbReference type="OrthoDB" id="1267107at2"/>
<feature type="transmembrane region" description="Helical" evidence="1">
    <location>
        <begin position="57"/>
        <end position="76"/>
    </location>
</feature>